<dbReference type="GO" id="GO:0005737">
    <property type="term" value="C:cytoplasm"/>
    <property type="evidence" value="ECO:0007669"/>
    <property type="project" value="GOC"/>
</dbReference>
<reference evidence="5 6" key="2">
    <citation type="submission" date="2018-11" db="EMBL/GenBank/DDBJ databases">
        <authorList>
            <consortium name="Pathogen Informatics"/>
        </authorList>
    </citation>
    <scope>NUCLEOTIDE SEQUENCE [LARGE SCALE GENOMIC DNA]</scope>
</reference>
<evidence type="ECO:0000313" key="6">
    <source>
        <dbReference type="Proteomes" id="UP000270296"/>
    </source>
</evidence>
<evidence type="ECO:0000256" key="3">
    <source>
        <dbReference type="SAM" id="MobiDB-lite"/>
    </source>
</evidence>
<dbReference type="Pfam" id="PF25809">
    <property type="entry name" value="STEEP1"/>
    <property type="match status" value="1"/>
</dbReference>
<dbReference type="InterPro" id="IPR029704">
    <property type="entry name" value="STEEP-like"/>
</dbReference>
<evidence type="ECO:0000256" key="2">
    <source>
        <dbReference type="ARBA" id="ARBA00024237"/>
    </source>
</evidence>
<evidence type="ECO:0000313" key="7">
    <source>
        <dbReference type="WBParaSite" id="SBAD_0001212101-mRNA-1"/>
    </source>
</evidence>
<comment type="similarity">
    <text evidence="1">Belongs to the STEEP1 family.</text>
</comment>
<protein>
    <recommendedName>
        <fullName evidence="2">STING ER exit protein</fullName>
    </recommendedName>
</protein>
<name>A0A183J782_9BILA</name>
<dbReference type="WBParaSite" id="SBAD_0001212101-mRNA-1">
    <property type="protein sequence ID" value="SBAD_0001212101-mRNA-1"/>
    <property type="gene ID" value="SBAD_0001212101"/>
</dbReference>
<keyword evidence="6" id="KW-1185">Reference proteome</keyword>
<organism evidence="7">
    <name type="scientific">Soboliphyme baturini</name>
    <dbReference type="NCBI Taxonomy" id="241478"/>
    <lineage>
        <taxon>Eukaryota</taxon>
        <taxon>Metazoa</taxon>
        <taxon>Ecdysozoa</taxon>
        <taxon>Nematoda</taxon>
        <taxon>Enoplea</taxon>
        <taxon>Dorylaimia</taxon>
        <taxon>Dioctophymatida</taxon>
        <taxon>Dioctophymatoidea</taxon>
        <taxon>Soboliphymatidae</taxon>
        <taxon>Soboliphyme</taxon>
    </lineage>
</organism>
<dbReference type="PANTHER" id="PTHR46355:SF1">
    <property type="entry name" value="STING ER EXIT PROTEIN"/>
    <property type="match status" value="1"/>
</dbReference>
<feature type="region of interest" description="Disordered" evidence="3">
    <location>
        <begin position="132"/>
        <end position="157"/>
    </location>
</feature>
<sequence>MTAAVEASGDTLDSEEYKDRPLQTYYCLCGQMALILDCPLNKLPVRRKDRSLVIDSEKHVNKIICDPLETVYLRWLEGIEQQYRKKCKKCGLFLFYQHSGNMKVTFIVDGALVSAKQLGGVNCRKEESVTASDETSKKVTSARRAYEVDNNKMRSRK</sequence>
<dbReference type="GO" id="GO:0006888">
    <property type="term" value="P:endoplasmic reticulum to Golgi vesicle-mediated transport"/>
    <property type="evidence" value="ECO:0007669"/>
    <property type="project" value="TreeGrafter"/>
</dbReference>
<accession>A0A183J782</accession>
<feature type="domain" description="STEEP1" evidence="4">
    <location>
        <begin position="18"/>
        <end position="117"/>
    </location>
</feature>
<reference evidence="7" key="1">
    <citation type="submission" date="2016-06" db="UniProtKB">
        <authorList>
            <consortium name="WormBaseParasite"/>
        </authorList>
    </citation>
    <scope>IDENTIFICATION</scope>
</reference>
<feature type="compositionally biased region" description="Basic and acidic residues" evidence="3">
    <location>
        <begin position="144"/>
        <end position="157"/>
    </location>
</feature>
<proteinExistence type="inferred from homology"/>
<dbReference type="PANTHER" id="PTHR46355">
    <property type="entry name" value="UPF0428 PROTEIN CXORF56"/>
    <property type="match status" value="1"/>
</dbReference>
<dbReference type="EMBL" id="UZAM01016263">
    <property type="protein sequence ID" value="VDP42508.1"/>
    <property type="molecule type" value="Genomic_DNA"/>
</dbReference>
<dbReference type="GO" id="GO:0090158">
    <property type="term" value="P:endoplasmic reticulum membrane organization"/>
    <property type="evidence" value="ECO:0007669"/>
    <property type="project" value="TreeGrafter"/>
</dbReference>
<dbReference type="AlphaFoldDB" id="A0A183J782"/>
<dbReference type="Proteomes" id="UP000270296">
    <property type="component" value="Unassembled WGS sequence"/>
</dbReference>
<dbReference type="OrthoDB" id="418131at2759"/>
<dbReference type="InterPro" id="IPR057965">
    <property type="entry name" value="STEEP1_dom"/>
</dbReference>
<evidence type="ECO:0000259" key="4">
    <source>
        <dbReference type="Pfam" id="PF25809"/>
    </source>
</evidence>
<evidence type="ECO:0000256" key="1">
    <source>
        <dbReference type="ARBA" id="ARBA00024205"/>
    </source>
</evidence>
<evidence type="ECO:0000313" key="5">
    <source>
        <dbReference type="EMBL" id="VDP42508.1"/>
    </source>
</evidence>
<gene>
    <name evidence="5" type="ORF">SBAD_LOCUS11730</name>
</gene>